<dbReference type="AlphaFoldDB" id="A0A6G1H4T1"/>
<dbReference type="EMBL" id="ML977150">
    <property type="protein sequence ID" value="KAF1988074.1"/>
    <property type="molecule type" value="Genomic_DNA"/>
</dbReference>
<reference evidence="2" key="1">
    <citation type="journal article" date="2020" name="Stud. Mycol.">
        <title>101 Dothideomycetes genomes: a test case for predicting lifestyles and emergence of pathogens.</title>
        <authorList>
            <person name="Haridas S."/>
            <person name="Albert R."/>
            <person name="Binder M."/>
            <person name="Bloem J."/>
            <person name="Labutti K."/>
            <person name="Salamov A."/>
            <person name="Andreopoulos B."/>
            <person name="Baker S."/>
            <person name="Barry K."/>
            <person name="Bills G."/>
            <person name="Bluhm B."/>
            <person name="Cannon C."/>
            <person name="Castanera R."/>
            <person name="Culley D."/>
            <person name="Daum C."/>
            <person name="Ezra D."/>
            <person name="Gonzalez J."/>
            <person name="Henrissat B."/>
            <person name="Kuo A."/>
            <person name="Liang C."/>
            <person name="Lipzen A."/>
            <person name="Lutzoni F."/>
            <person name="Magnuson J."/>
            <person name="Mondo S."/>
            <person name="Nolan M."/>
            <person name="Ohm R."/>
            <person name="Pangilinan J."/>
            <person name="Park H.-J."/>
            <person name="Ramirez L."/>
            <person name="Alfaro M."/>
            <person name="Sun H."/>
            <person name="Tritt A."/>
            <person name="Yoshinaga Y."/>
            <person name="Zwiers L.-H."/>
            <person name="Turgeon B."/>
            <person name="Goodwin S."/>
            <person name="Spatafora J."/>
            <person name="Crous P."/>
            <person name="Grigoriev I."/>
        </authorList>
    </citation>
    <scope>NUCLEOTIDE SEQUENCE</scope>
    <source>
        <strain evidence="2">CBS 113979</strain>
    </source>
</reference>
<feature type="compositionally biased region" description="Polar residues" evidence="1">
    <location>
        <begin position="148"/>
        <end position="165"/>
    </location>
</feature>
<feature type="compositionally biased region" description="Polar residues" evidence="1">
    <location>
        <begin position="70"/>
        <end position="89"/>
    </location>
</feature>
<accession>A0A6G1H4T1</accession>
<evidence type="ECO:0000313" key="3">
    <source>
        <dbReference type="Proteomes" id="UP000800041"/>
    </source>
</evidence>
<gene>
    <name evidence="2" type="ORF">K402DRAFT_40466</name>
</gene>
<organism evidence="2 3">
    <name type="scientific">Aulographum hederae CBS 113979</name>
    <dbReference type="NCBI Taxonomy" id="1176131"/>
    <lineage>
        <taxon>Eukaryota</taxon>
        <taxon>Fungi</taxon>
        <taxon>Dikarya</taxon>
        <taxon>Ascomycota</taxon>
        <taxon>Pezizomycotina</taxon>
        <taxon>Dothideomycetes</taxon>
        <taxon>Pleosporomycetidae</taxon>
        <taxon>Aulographales</taxon>
        <taxon>Aulographaceae</taxon>
    </lineage>
</organism>
<proteinExistence type="predicted"/>
<dbReference type="Proteomes" id="UP000800041">
    <property type="component" value="Unassembled WGS sequence"/>
</dbReference>
<feature type="region of interest" description="Disordered" evidence="1">
    <location>
        <begin position="142"/>
        <end position="165"/>
    </location>
</feature>
<evidence type="ECO:0000313" key="2">
    <source>
        <dbReference type="EMBL" id="KAF1988074.1"/>
    </source>
</evidence>
<name>A0A6G1H4T1_9PEZI</name>
<keyword evidence="3" id="KW-1185">Reference proteome</keyword>
<dbReference type="OrthoDB" id="4187154at2759"/>
<feature type="region of interest" description="Disordered" evidence="1">
    <location>
        <begin position="65"/>
        <end position="91"/>
    </location>
</feature>
<evidence type="ECO:0000256" key="1">
    <source>
        <dbReference type="SAM" id="MobiDB-lite"/>
    </source>
</evidence>
<protein>
    <submittedName>
        <fullName evidence="2">Uncharacterized protein</fullName>
    </submittedName>
</protein>
<sequence>MNGTSFVLDLAQKEAALESRSHPAYRMPSHTPSLDLHPPFGMTMVFLEDVYLDFDISHLLRTTSRKGKQRSTVPATNTLDPNTLSTPIQSIPPAEKDEECILERMILDPLFGSTFPEEDEMLFDEYSEGHLFSSQSIDDEVVAGSGGKSSSTLTDSSARQIGESSQAVMTTDGIVTLVDAAIRLSISERPPKLPPDHKADSSRLKCRLSSLAPAIWSPKFLPVCHKRCASCSLLPNTSTRNFVK</sequence>